<sequence length="139" mass="15453">MKSNHKKRKYRPPTRHDSHPLAHSQAPVFLGHHDAFFQSETTRDKSSERDPLSALYIQAHEADVVHGSAAATAAQSLEVVEYQTSPSGVDVIRKIGSALIRWGDGAGASRSPLTDIDDESVHPRRKDAESEVWVDRYVQ</sequence>
<feature type="region of interest" description="Disordered" evidence="1">
    <location>
        <begin position="104"/>
        <end position="139"/>
    </location>
</feature>
<dbReference type="Proteomes" id="UP000053424">
    <property type="component" value="Unassembled WGS sequence"/>
</dbReference>
<gene>
    <name evidence="2" type="ORF">M413DRAFT_443381</name>
</gene>
<proteinExistence type="predicted"/>
<keyword evidence="3" id="KW-1185">Reference proteome</keyword>
<feature type="compositionally biased region" description="Basic and acidic residues" evidence="1">
    <location>
        <begin position="119"/>
        <end position="129"/>
    </location>
</feature>
<accession>A0A0C3CH07</accession>
<evidence type="ECO:0000256" key="1">
    <source>
        <dbReference type="SAM" id="MobiDB-lite"/>
    </source>
</evidence>
<dbReference type="STRING" id="686832.A0A0C3CH07"/>
<dbReference type="AlphaFoldDB" id="A0A0C3CH07"/>
<reference evidence="3" key="2">
    <citation type="submission" date="2015-01" db="EMBL/GenBank/DDBJ databases">
        <title>Evolutionary Origins and Diversification of the Mycorrhizal Mutualists.</title>
        <authorList>
            <consortium name="DOE Joint Genome Institute"/>
            <consortium name="Mycorrhizal Genomics Consortium"/>
            <person name="Kohler A."/>
            <person name="Kuo A."/>
            <person name="Nagy L.G."/>
            <person name="Floudas D."/>
            <person name="Copeland A."/>
            <person name="Barry K.W."/>
            <person name="Cichocki N."/>
            <person name="Veneault-Fourrey C."/>
            <person name="LaButti K."/>
            <person name="Lindquist E.A."/>
            <person name="Lipzen A."/>
            <person name="Lundell T."/>
            <person name="Morin E."/>
            <person name="Murat C."/>
            <person name="Riley R."/>
            <person name="Ohm R."/>
            <person name="Sun H."/>
            <person name="Tunlid A."/>
            <person name="Henrissat B."/>
            <person name="Grigoriev I.V."/>
            <person name="Hibbett D.S."/>
            <person name="Martin F."/>
        </authorList>
    </citation>
    <scope>NUCLEOTIDE SEQUENCE [LARGE SCALE GENOMIC DNA]</scope>
    <source>
        <strain evidence="3">h7</strain>
    </source>
</reference>
<protein>
    <submittedName>
        <fullName evidence="2">Uncharacterized protein</fullName>
    </submittedName>
</protein>
<evidence type="ECO:0000313" key="2">
    <source>
        <dbReference type="EMBL" id="KIM43439.1"/>
    </source>
</evidence>
<name>A0A0C3CH07_HEBCY</name>
<dbReference type="EMBL" id="KN831775">
    <property type="protein sequence ID" value="KIM43439.1"/>
    <property type="molecule type" value="Genomic_DNA"/>
</dbReference>
<feature type="region of interest" description="Disordered" evidence="1">
    <location>
        <begin position="1"/>
        <end position="52"/>
    </location>
</feature>
<dbReference type="HOGENOM" id="CLU_1845349_0_0_1"/>
<reference evidence="2 3" key="1">
    <citation type="submission" date="2014-04" db="EMBL/GenBank/DDBJ databases">
        <authorList>
            <consortium name="DOE Joint Genome Institute"/>
            <person name="Kuo A."/>
            <person name="Gay G."/>
            <person name="Dore J."/>
            <person name="Kohler A."/>
            <person name="Nagy L.G."/>
            <person name="Floudas D."/>
            <person name="Copeland A."/>
            <person name="Barry K.W."/>
            <person name="Cichocki N."/>
            <person name="Veneault-Fourrey C."/>
            <person name="LaButti K."/>
            <person name="Lindquist E.A."/>
            <person name="Lipzen A."/>
            <person name="Lundell T."/>
            <person name="Morin E."/>
            <person name="Murat C."/>
            <person name="Sun H."/>
            <person name="Tunlid A."/>
            <person name="Henrissat B."/>
            <person name="Grigoriev I.V."/>
            <person name="Hibbett D.S."/>
            <person name="Martin F."/>
            <person name="Nordberg H.P."/>
            <person name="Cantor M.N."/>
            <person name="Hua S.X."/>
        </authorList>
    </citation>
    <scope>NUCLEOTIDE SEQUENCE [LARGE SCALE GENOMIC DNA]</scope>
    <source>
        <strain evidence="3">h7</strain>
    </source>
</reference>
<evidence type="ECO:0000313" key="3">
    <source>
        <dbReference type="Proteomes" id="UP000053424"/>
    </source>
</evidence>
<dbReference type="OrthoDB" id="2552978at2759"/>
<feature type="compositionally biased region" description="Basic residues" evidence="1">
    <location>
        <begin position="1"/>
        <end position="13"/>
    </location>
</feature>
<feature type="compositionally biased region" description="Basic and acidic residues" evidence="1">
    <location>
        <begin position="31"/>
        <end position="51"/>
    </location>
</feature>
<organism evidence="2 3">
    <name type="scientific">Hebeloma cylindrosporum</name>
    <dbReference type="NCBI Taxonomy" id="76867"/>
    <lineage>
        <taxon>Eukaryota</taxon>
        <taxon>Fungi</taxon>
        <taxon>Dikarya</taxon>
        <taxon>Basidiomycota</taxon>
        <taxon>Agaricomycotina</taxon>
        <taxon>Agaricomycetes</taxon>
        <taxon>Agaricomycetidae</taxon>
        <taxon>Agaricales</taxon>
        <taxon>Agaricineae</taxon>
        <taxon>Hymenogastraceae</taxon>
        <taxon>Hebeloma</taxon>
    </lineage>
</organism>